<dbReference type="InParanoid" id="E9DX13"/>
<feature type="compositionally biased region" description="Polar residues" evidence="1">
    <location>
        <begin position="288"/>
        <end position="301"/>
    </location>
</feature>
<sequence>MPDGSDREFENRQLFEQFLQEKLHIPRLEWNSLAELGRGKKPFLFETCHFCGGYPDVVRNCVPDPTTPSAQAEMKKHIKQYMQEIALYLPPICDDVADDAPKEDSISDNAVGTQSSSLDKLSAVTWCTQSQQELRDSQVQMEPTNTVDEQLQSNSRIEARHDDSVKKNHGIKRSKENKDGDKPAQKLLAWSEWSKWAFDKEQRLAHWVGQDQEDYDCNYEPTRQNIPETPRYPEEDDKLADRPMDTFATSSHEAISNLDNSDENHLRSTHKDKSAESLALGKGKSKTALESTPSAHPSQRATLRDNDSQMLSRRSVPKTASLDQNKLSSSSATESSFLHDDSHQQANAGDDTVRDFADSMDEPEEDLDPRKRL</sequence>
<dbReference type="EMBL" id="GL698479">
    <property type="protein sequence ID" value="EFY91876.1"/>
    <property type="molecule type" value="Genomic_DNA"/>
</dbReference>
<dbReference type="OrthoDB" id="4941462at2759"/>
<accession>E9DX13</accession>
<protein>
    <submittedName>
        <fullName evidence="2">Uncharacterized protein</fullName>
    </submittedName>
</protein>
<evidence type="ECO:0000256" key="1">
    <source>
        <dbReference type="SAM" id="MobiDB-lite"/>
    </source>
</evidence>
<feature type="region of interest" description="Disordered" evidence="1">
    <location>
        <begin position="215"/>
        <end position="373"/>
    </location>
</feature>
<evidence type="ECO:0000313" key="2">
    <source>
        <dbReference type="EMBL" id="EFY91876.1"/>
    </source>
</evidence>
<feature type="compositionally biased region" description="Polar residues" evidence="1">
    <location>
        <begin position="134"/>
        <end position="156"/>
    </location>
</feature>
<keyword evidence="3" id="KW-1185">Reference proteome</keyword>
<feature type="compositionally biased region" description="Polar residues" evidence="1">
    <location>
        <begin position="247"/>
        <end position="259"/>
    </location>
</feature>
<name>E9DX13_METAQ</name>
<dbReference type="Proteomes" id="UP000002499">
    <property type="component" value="Unassembled WGS sequence"/>
</dbReference>
<gene>
    <name evidence="2" type="ORF">MAC_02161</name>
</gene>
<feature type="region of interest" description="Disordered" evidence="1">
    <location>
        <begin position="134"/>
        <end position="184"/>
    </location>
</feature>
<proteinExistence type="predicted"/>
<evidence type="ECO:0000313" key="3">
    <source>
        <dbReference type="Proteomes" id="UP000002499"/>
    </source>
</evidence>
<feature type="compositionally biased region" description="Acidic residues" evidence="1">
    <location>
        <begin position="358"/>
        <end position="367"/>
    </location>
</feature>
<feature type="compositionally biased region" description="Basic and acidic residues" evidence="1">
    <location>
        <begin position="157"/>
        <end position="166"/>
    </location>
</feature>
<reference evidence="2 3" key="1">
    <citation type="journal article" date="2011" name="PLoS Genet.">
        <title>Genome sequencing and comparative transcriptomics of the model entomopathogenic fungi Metarhizium anisopliae and M. acridum.</title>
        <authorList>
            <person name="Gao Q."/>
            <person name="Jin K."/>
            <person name="Ying S.H."/>
            <person name="Zhang Y."/>
            <person name="Xiao G."/>
            <person name="Shang Y."/>
            <person name="Duan Z."/>
            <person name="Hu X."/>
            <person name="Xie X.Q."/>
            <person name="Zhou G."/>
            <person name="Peng G."/>
            <person name="Luo Z."/>
            <person name="Huang W."/>
            <person name="Wang B."/>
            <person name="Fang W."/>
            <person name="Wang S."/>
            <person name="Zhong Y."/>
            <person name="Ma L.J."/>
            <person name="St Leger R.J."/>
            <person name="Zhao G.P."/>
            <person name="Pei Y."/>
            <person name="Feng M.G."/>
            <person name="Xia Y."/>
            <person name="Wang C."/>
        </authorList>
    </citation>
    <scope>NUCLEOTIDE SEQUENCE [LARGE SCALE GENOMIC DNA]</scope>
    <source>
        <strain evidence="2 3">CQMa 102</strain>
    </source>
</reference>
<dbReference type="HOGENOM" id="CLU_742028_0_0_1"/>
<dbReference type="AlphaFoldDB" id="E9DX13"/>
<organism evidence="3">
    <name type="scientific">Metarhizium acridum (strain CQMa 102)</name>
    <dbReference type="NCBI Taxonomy" id="655827"/>
    <lineage>
        <taxon>Eukaryota</taxon>
        <taxon>Fungi</taxon>
        <taxon>Dikarya</taxon>
        <taxon>Ascomycota</taxon>
        <taxon>Pezizomycotina</taxon>
        <taxon>Sordariomycetes</taxon>
        <taxon>Hypocreomycetidae</taxon>
        <taxon>Hypocreales</taxon>
        <taxon>Clavicipitaceae</taxon>
        <taxon>Metarhizium</taxon>
    </lineage>
</organism>
<dbReference type="eggNOG" id="ENOG502RMPW">
    <property type="taxonomic scope" value="Eukaryota"/>
</dbReference>
<feature type="compositionally biased region" description="Basic and acidic residues" evidence="1">
    <location>
        <begin position="173"/>
        <end position="184"/>
    </location>
</feature>
<feature type="compositionally biased region" description="Basic and acidic residues" evidence="1">
    <location>
        <begin position="262"/>
        <end position="275"/>
    </location>
</feature>